<dbReference type="PROSITE" id="PS50902">
    <property type="entry name" value="FLAVODOXIN_LIKE"/>
    <property type="match status" value="1"/>
</dbReference>
<feature type="domain" description="Flavodoxin-like" evidence="1">
    <location>
        <begin position="13"/>
        <end position="179"/>
    </location>
</feature>
<sequence>MSEKKEISKDKNVLIVYLSRTKNTKTVAAIIHQNVGGTLVELELQNPYPENYKSIVEQVAKENEANFLPPLKTKIEDIEKYDVIFLGFPTWGMQLPPPMKSFLSKNDFKGKTIIPFNTNAGYGIGSSFETVKKLAPNNKVLEGFTIKGGIERDGILFVMDGKKKVEAEKKVKEWLTKIGISK</sequence>
<proteinExistence type="predicted"/>
<keyword evidence="3" id="KW-1185">Reference proteome</keyword>
<dbReference type="Pfam" id="PF12682">
    <property type="entry name" value="Flavodoxin_4"/>
    <property type="match status" value="1"/>
</dbReference>
<dbReference type="InterPro" id="IPR029039">
    <property type="entry name" value="Flavoprotein-like_sf"/>
</dbReference>
<dbReference type="InterPro" id="IPR008254">
    <property type="entry name" value="Flavodoxin/NO_synth"/>
</dbReference>
<reference evidence="3" key="1">
    <citation type="journal article" date="2019" name="Int. J. Syst. Evol. Microbiol.">
        <title>The Global Catalogue of Microorganisms (GCM) 10K type strain sequencing project: providing services to taxonomists for standard genome sequencing and annotation.</title>
        <authorList>
            <consortium name="The Broad Institute Genomics Platform"/>
            <consortium name="The Broad Institute Genome Sequencing Center for Infectious Disease"/>
            <person name="Wu L."/>
            <person name="Ma J."/>
        </authorList>
    </citation>
    <scope>NUCLEOTIDE SEQUENCE [LARGE SCALE GENOMIC DNA]</scope>
    <source>
        <strain evidence="3">JCM 18019</strain>
    </source>
</reference>
<evidence type="ECO:0000313" key="3">
    <source>
        <dbReference type="Proteomes" id="UP001500353"/>
    </source>
</evidence>
<evidence type="ECO:0000313" key="2">
    <source>
        <dbReference type="EMBL" id="GAA5098158.1"/>
    </source>
</evidence>
<dbReference type="EMBL" id="BAABHX010000006">
    <property type="protein sequence ID" value="GAA5098158.1"/>
    <property type="molecule type" value="Genomic_DNA"/>
</dbReference>
<name>A0ABP9MKL1_9FLAO</name>
<dbReference type="PANTHER" id="PTHR39201:SF1">
    <property type="entry name" value="FLAVODOXIN-LIKE DOMAIN-CONTAINING PROTEIN"/>
    <property type="match status" value="1"/>
</dbReference>
<comment type="caution">
    <text evidence="2">The sequence shown here is derived from an EMBL/GenBank/DDBJ whole genome shotgun (WGS) entry which is preliminary data.</text>
</comment>
<organism evidence="2 3">
    <name type="scientific">Chryseobacterium ginsengisoli</name>
    <dbReference type="NCBI Taxonomy" id="363853"/>
    <lineage>
        <taxon>Bacteria</taxon>
        <taxon>Pseudomonadati</taxon>
        <taxon>Bacteroidota</taxon>
        <taxon>Flavobacteriia</taxon>
        <taxon>Flavobacteriales</taxon>
        <taxon>Weeksellaceae</taxon>
        <taxon>Chryseobacterium group</taxon>
        <taxon>Chryseobacterium</taxon>
    </lineage>
</organism>
<protein>
    <submittedName>
        <fullName evidence="2">Flavodoxin</fullName>
    </submittedName>
</protein>
<dbReference type="SUPFAM" id="SSF52218">
    <property type="entry name" value="Flavoproteins"/>
    <property type="match status" value="1"/>
</dbReference>
<dbReference type="PANTHER" id="PTHR39201">
    <property type="entry name" value="EXPORTED PROTEIN-RELATED"/>
    <property type="match status" value="1"/>
</dbReference>
<evidence type="ECO:0000259" key="1">
    <source>
        <dbReference type="PROSITE" id="PS50902"/>
    </source>
</evidence>
<accession>A0ABP9MKL1</accession>
<dbReference type="Proteomes" id="UP001500353">
    <property type="component" value="Unassembled WGS sequence"/>
</dbReference>
<dbReference type="Gene3D" id="3.40.50.360">
    <property type="match status" value="1"/>
</dbReference>
<gene>
    <name evidence="2" type="ORF">GCM10023210_34040</name>
</gene>